<keyword evidence="2" id="KW-1185">Reference proteome</keyword>
<evidence type="ECO:0000313" key="1">
    <source>
        <dbReference type="EMBL" id="UUP15802.1"/>
    </source>
</evidence>
<dbReference type="EMBL" id="CP030941">
    <property type="protein sequence ID" value="UUP15802.1"/>
    <property type="molecule type" value="Genomic_DNA"/>
</dbReference>
<gene>
    <name evidence="1" type="ORF">NTH_00241</name>
</gene>
<name>A0ABY5MDB7_9HYPH</name>
<sequence>MRPPRLAIALLAPVCTVFVPLDAGARELQAHRAVYNLALAETNDDSEIEHLSGRWVFEFSGSQCSGYTLKSRIVMNIGMSEGERLIDQQVTSFEDADGRTFRFVTKSFIDKALESEVKGTATLGEGGTTVAYEQPEKVEHSFGPTLFPTAFLNRLLDKAEKGENFFQSPIFDGTEFTDSAIMTSVVVGKPKPVAENDPEAEALGKLAEEEFRAVTAAYFDGETSGGEEVSDYIVSFKLHESGVQRDMLIRYDEYSMTAKLADLALFDTDDSCPPQ</sequence>
<dbReference type="InterPro" id="IPR015000">
    <property type="entry name" value="EipB-like"/>
</dbReference>
<proteinExistence type="predicted"/>
<dbReference type="Proteomes" id="UP001342418">
    <property type="component" value="Chromosome"/>
</dbReference>
<accession>A0ABY5MDB7</accession>
<evidence type="ECO:0008006" key="3">
    <source>
        <dbReference type="Google" id="ProtNLM"/>
    </source>
</evidence>
<protein>
    <recommendedName>
        <fullName evidence="3">DUF1849 domain-containing protein</fullName>
    </recommendedName>
</protein>
<reference evidence="1 2" key="1">
    <citation type="submission" date="2018-07" db="EMBL/GenBank/DDBJ databases">
        <title>Genome sequence of Nitratireductor thuwali#1536.</title>
        <authorList>
            <person name="Michoud G."/>
            <person name="Merlino G."/>
            <person name="Sefrji F.O."/>
            <person name="Daffonchio D."/>
        </authorList>
    </citation>
    <scope>NUCLEOTIDE SEQUENCE [LARGE SCALE GENOMIC DNA]</scope>
    <source>
        <strain evidence="2">Nit1536</strain>
    </source>
</reference>
<dbReference type="RefSeq" id="WP_338528285.1">
    <property type="nucleotide sequence ID" value="NZ_CP030941.1"/>
</dbReference>
<dbReference type="Pfam" id="PF08904">
    <property type="entry name" value="EipB_like"/>
    <property type="match status" value="1"/>
</dbReference>
<evidence type="ECO:0000313" key="2">
    <source>
        <dbReference type="Proteomes" id="UP001342418"/>
    </source>
</evidence>
<organism evidence="1 2">
    <name type="scientific">Nitratireductor thuwali</name>
    <dbReference type="NCBI Taxonomy" id="2267699"/>
    <lineage>
        <taxon>Bacteria</taxon>
        <taxon>Pseudomonadati</taxon>
        <taxon>Pseudomonadota</taxon>
        <taxon>Alphaproteobacteria</taxon>
        <taxon>Hyphomicrobiales</taxon>
        <taxon>Phyllobacteriaceae</taxon>
        <taxon>Nitratireductor</taxon>
    </lineage>
</organism>